<dbReference type="Gramene" id="OMO91852">
    <property type="protein sequence ID" value="OMO91852"/>
    <property type="gene ID" value="CCACVL1_06989"/>
</dbReference>
<name>A0A1R3JAJ9_COCAP</name>
<sequence length="28" mass="3367">MADNIPIATTHYFCRKHQKMEHPIRSKL</sequence>
<keyword evidence="2" id="KW-1185">Reference proteome</keyword>
<proteinExistence type="predicted"/>
<evidence type="ECO:0000313" key="2">
    <source>
        <dbReference type="Proteomes" id="UP000188268"/>
    </source>
</evidence>
<organism evidence="1 2">
    <name type="scientific">Corchorus capsularis</name>
    <name type="common">Jute</name>
    <dbReference type="NCBI Taxonomy" id="210143"/>
    <lineage>
        <taxon>Eukaryota</taxon>
        <taxon>Viridiplantae</taxon>
        <taxon>Streptophyta</taxon>
        <taxon>Embryophyta</taxon>
        <taxon>Tracheophyta</taxon>
        <taxon>Spermatophyta</taxon>
        <taxon>Magnoliopsida</taxon>
        <taxon>eudicotyledons</taxon>
        <taxon>Gunneridae</taxon>
        <taxon>Pentapetalae</taxon>
        <taxon>rosids</taxon>
        <taxon>malvids</taxon>
        <taxon>Malvales</taxon>
        <taxon>Malvaceae</taxon>
        <taxon>Grewioideae</taxon>
        <taxon>Apeibeae</taxon>
        <taxon>Corchorus</taxon>
    </lineage>
</organism>
<protein>
    <submittedName>
        <fullName evidence="1">Uncharacterized protein</fullName>
    </submittedName>
</protein>
<gene>
    <name evidence="1" type="ORF">CCACVL1_06989</name>
</gene>
<dbReference type="EMBL" id="AWWV01008274">
    <property type="protein sequence ID" value="OMO91852.1"/>
    <property type="molecule type" value="Genomic_DNA"/>
</dbReference>
<accession>A0A1R3JAJ9</accession>
<reference evidence="1 2" key="1">
    <citation type="submission" date="2013-09" db="EMBL/GenBank/DDBJ databases">
        <title>Corchorus capsularis genome sequencing.</title>
        <authorList>
            <person name="Alam M."/>
            <person name="Haque M.S."/>
            <person name="Islam M.S."/>
            <person name="Emdad E.M."/>
            <person name="Islam M.M."/>
            <person name="Ahmed B."/>
            <person name="Halim A."/>
            <person name="Hossen Q.M.M."/>
            <person name="Hossain M.Z."/>
            <person name="Ahmed R."/>
            <person name="Khan M.M."/>
            <person name="Islam R."/>
            <person name="Rashid M.M."/>
            <person name="Khan S.A."/>
            <person name="Rahman M.S."/>
            <person name="Alam M."/>
        </authorList>
    </citation>
    <scope>NUCLEOTIDE SEQUENCE [LARGE SCALE GENOMIC DNA]</scope>
    <source>
        <strain evidence="2">cv. CVL-1</strain>
        <tissue evidence="1">Whole seedling</tissue>
    </source>
</reference>
<dbReference type="Proteomes" id="UP000188268">
    <property type="component" value="Unassembled WGS sequence"/>
</dbReference>
<comment type="caution">
    <text evidence="1">The sequence shown here is derived from an EMBL/GenBank/DDBJ whole genome shotgun (WGS) entry which is preliminary data.</text>
</comment>
<dbReference type="AlphaFoldDB" id="A0A1R3JAJ9"/>
<evidence type="ECO:0000313" key="1">
    <source>
        <dbReference type="EMBL" id="OMO91852.1"/>
    </source>
</evidence>